<dbReference type="PROSITE" id="PS51077">
    <property type="entry name" value="HTH_ICLR"/>
    <property type="match status" value="1"/>
</dbReference>
<dbReference type="InterPro" id="IPR036388">
    <property type="entry name" value="WH-like_DNA-bd_sf"/>
</dbReference>
<dbReference type="SUPFAM" id="SSF46785">
    <property type="entry name" value="Winged helix' DNA-binding domain"/>
    <property type="match status" value="1"/>
</dbReference>
<dbReference type="PANTHER" id="PTHR30136:SF35">
    <property type="entry name" value="HTH-TYPE TRANSCRIPTIONAL REGULATOR RV1719"/>
    <property type="match status" value="1"/>
</dbReference>
<feature type="domain" description="HTH iclR-type" evidence="4">
    <location>
        <begin position="13"/>
        <end position="73"/>
    </location>
</feature>
<dbReference type="GO" id="GO:0003677">
    <property type="term" value="F:DNA binding"/>
    <property type="evidence" value="ECO:0007669"/>
    <property type="project" value="UniProtKB-KW"/>
</dbReference>
<feature type="domain" description="IclR-ED" evidence="5">
    <location>
        <begin position="74"/>
        <end position="258"/>
    </location>
</feature>
<dbReference type="AlphaFoldDB" id="A0A4C2ENN4"/>
<dbReference type="EMBL" id="BIXZ01000011">
    <property type="protein sequence ID" value="GCF15852.1"/>
    <property type="molecule type" value="Genomic_DNA"/>
</dbReference>
<organism evidence="6 7">
    <name type="scientific">Haloarcula mannanilytica</name>
    <dbReference type="NCBI Taxonomy" id="2509225"/>
    <lineage>
        <taxon>Archaea</taxon>
        <taxon>Methanobacteriati</taxon>
        <taxon>Methanobacteriota</taxon>
        <taxon>Stenosarchaea group</taxon>
        <taxon>Halobacteria</taxon>
        <taxon>Halobacteriales</taxon>
        <taxon>Haloarculaceae</taxon>
        <taxon>Haloarcula</taxon>
    </lineage>
</organism>
<comment type="caution">
    <text evidence="6">The sequence shown here is derived from an EMBL/GenBank/DDBJ whole genome shotgun (WGS) entry which is preliminary data.</text>
</comment>
<dbReference type="InterPro" id="IPR005471">
    <property type="entry name" value="Tscrpt_reg_IclR_N"/>
</dbReference>
<dbReference type="InterPro" id="IPR050707">
    <property type="entry name" value="HTH_MetabolicPath_Reg"/>
</dbReference>
<dbReference type="PROSITE" id="PS51078">
    <property type="entry name" value="ICLR_ED"/>
    <property type="match status" value="1"/>
</dbReference>
<name>A0A4C2ENN4_9EURY</name>
<dbReference type="Proteomes" id="UP000304382">
    <property type="component" value="Unassembled WGS sequence"/>
</dbReference>
<dbReference type="CDD" id="cd00090">
    <property type="entry name" value="HTH_ARSR"/>
    <property type="match status" value="1"/>
</dbReference>
<dbReference type="GO" id="GO:0045892">
    <property type="term" value="P:negative regulation of DNA-templated transcription"/>
    <property type="evidence" value="ECO:0007669"/>
    <property type="project" value="TreeGrafter"/>
</dbReference>
<dbReference type="SMART" id="SM00346">
    <property type="entry name" value="HTH_ICLR"/>
    <property type="match status" value="1"/>
</dbReference>
<keyword evidence="2" id="KW-0238">DNA-binding</keyword>
<evidence type="ECO:0000256" key="2">
    <source>
        <dbReference type="ARBA" id="ARBA00023125"/>
    </source>
</evidence>
<dbReference type="Gene3D" id="3.30.450.40">
    <property type="match status" value="1"/>
</dbReference>
<keyword evidence="7" id="KW-1185">Reference proteome</keyword>
<dbReference type="InterPro" id="IPR011991">
    <property type="entry name" value="ArsR-like_HTH"/>
</dbReference>
<reference evidence="6 7" key="1">
    <citation type="submission" date="2019-02" db="EMBL/GenBank/DDBJ databases">
        <title>Haloarcula mannanilyticum sp. nov., a mannan degrading haloarchaeon isolated from commercial salt.</title>
        <authorList>
            <person name="Enomoto S."/>
            <person name="Shimane Y."/>
            <person name="Kamekura M."/>
            <person name="Ito T."/>
            <person name="Moriya O."/>
            <person name="Ihara K."/>
            <person name="Takahashi-Ando N."/>
            <person name="Fukushima Y."/>
            <person name="Yoshida Y."/>
            <person name="Usama R."/>
            <person name="Takai K."/>
            <person name="Minegishi H."/>
        </authorList>
    </citation>
    <scope>NUCLEOTIDE SEQUENCE [LARGE SCALE GENOMIC DNA]</scope>
    <source>
        <strain evidence="6 7">MD130-1</strain>
    </source>
</reference>
<evidence type="ECO:0000259" key="5">
    <source>
        <dbReference type="PROSITE" id="PS51078"/>
    </source>
</evidence>
<evidence type="ECO:0000256" key="1">
    <source>
        <dbReference type="ARBA" id="ARBA00023015"/>
    </source>
</evidence>
<evidence type="ECO:0000313" key="6">
    <source>
        <dbReference type="EMBL" id="GCF15852.1"/>
    </source>
</evidence>
<accession>A0A4C2ENN4</accession>
<evidence type="ECO:0000259" key="4">
    <source>
        <dbReference type="PROSITE" id="PS51077"/>
    </source>
</evidence>
<dbReference type="Gene3D" id="1.10.10.10">
    <property type="entry name" value="Winged helix-like DNA-binding domain superfamily/Winged helix DNA-binding domain"/>
    <property type="match status" value="1"/>
</dbReference>
<evidence type="ECO:0000313" key="7">
    <source>
        <dbReference type="Proteomes" id="UP000304382"/>
    </source>
</evidence>
<keyword evidence="1" id="KW-0805">Transcription regulation</keyword>
<dbReference type="GO" id="GO:0003700">
    <property type="term" value="F:DNA-binding transcription factor activity"/>
    <property type="evidence" value="ECO:0007669"/>
    <property type="project" value="TreeGrafter"/>
</dbReference>
<proteinExistence type="predicted"/>
<dbReference type="InterPro" id="IPR014757">
    <property type="entry name" value="Tscrpt_reg_IclR_C"/>
</dbReference>
<dbReference type="Pfam" id="PF09339">
    <property type="entry name" value="HTH_IclR"/>
    <property type="match status" value="1"/>
</dbReference>
<protein>
    <recommendedName>
        <fullName evidence="8">IclR family transcriptional regulator</fullName>
    </recommendedName>
</protein>
<gene>
    <name evidence="6" type="ORF">Harman_37870</name>
</gene>
<dbReference type="InterPro" id="IPR036390">
    <property type="entry name" value="WH_DNA-bd_sf"/>
</dbReference>
<evidence type="ECO:0000256" key="3">
    <source>
        <dbReference type="ARBA" id="ARBA00023163"/>
    </source>
</evidence>
<evidence type="ECO:0008006" key="8">
    <source>
        <dbReference type="Google" id="ProtNLM"/>
    </source>
</evidence>
<keyword evidence="3" id="KW-0804">Transcription</keyword>
<dbReference type="InterPro" id="IPR029016">
    <property type="entry name" value="GAF-like_dom_sf"/>
</dbReference>
<dbReference type="SUPFAM" id="SSF55781">
    <property type="entry name" value="GAF domain-like"/>
    <property type="match status" value="1"/>
</dbReference>
<sequence>MIGNMTDEPKYAVEATQTSLAILEALVDSNDPVGVTALADIVGVSKSVAHNHLSTLRAAGYAVKRSDRYEASLRPLALGERTRDGFGFYQAAKQQLDNLAAATGETATLFVLEERGGVPVSISEPEGGWSAPFHAGERLPLHVNAPGKAILASLASDRVDRILDETDLVAPTSATIVDPAELTDELRQIRDDGVAFCRGEQYEGIIGVAAPLPQINGSRTAALGVCGPVNRLNGRYLREDITGQVLSTTKSIQVDLTAN</sequence>
<dbReference type="Pfam" id="PF01614">
    <property type="entry name" value="IclR_C"/>
    <property type="match status" value="1"/>
</dbReference>
<dbReference type="PANTHER" id="PTHR30136">
    <property type="entry name" value="HELIX-TURN-HELIX TRANSCRIPTIONAL REGULATOR, ICLR FAMILY"/>
    <property type="match status" value="1"/>
</dbReference>